<dbReference type="PANTHER" id="PTHR36443:SF1">
    <property type="entry name" value="BSR5223 PROTEIN"/>
    <property type="match status" value="1"/>
</dbReference>
<dbReference type="OrthoDB" id="9811610at2"/>
<dbReference type="Pfam" id="PF11146">
    <property type="entry name" value="DUF2905"/>
    <property type="match status" value="1"/>
</dbReference>
<organism evidence="2 3">
    <name type="scientific">Terrilactibacillus tamarindi</name>
    <dbReference type="NCBI Taxonomy" id="2599694"/>
    <lineage>
        <taxon>Bacteria</taxon>
        <taxon>Bacillati</taxon>
        <taxon>Bacillota</taxon>
        <taxon>Bacilli</taxon>
        <taxon>Bacillales</taxon>
        <taxon>Bacillaceae</taxon>
        <taxon>Terrilactibacillus</taxon>
    </lineage>
</organism>
<keyword evidence="1" id="KW-1133">Transmembrane helix</keyword>
<evidence type="ECO:0000256" key="1">
    <source>
        <dbReference type="SAM" id="Phobius"/>
    </source>
</evidence>
<dbReference type="RefSeq" id="WP_155219527.1">
    <property type="nucleotide sequence ID" value="NZ_WNHB01000016.1"/>
</dbReference>
<dbReference type="AlphaFoldDB" id="A0A6N8CRX4"/>
<keyword evidence="3" id="KW-1185">Reference proteome</keyword>
<evidence type="ECO:0000313" key="2">
    <source>
        <dbReference type="EMBL" id="MTT32430.1"/>
    </source>
</evidence>
<protein>
    <submittedName>
        <fullName evidence="2">DUF2905 family protein</fullName>
    </submittedName>
</protein>
<dbReference type="EMBL" id="WNHB01000016">
    <property type="protein sequence ID" value="MTT32430.1"/>
    <property type="molecule type" value="Genomic_DNA"/>
</dbReference>
<sequence>MSSVGKMLMVVGAILFLIGLLWRFIGKLPGDIVLKKGNTVFFFPIVTSIILSIGISLLLYIVNVFFKR</sequence>
<name>A0A6N8CRX4_9BACI</name>
<reference evidence="2 3" key="1">
    <citation type="submission" date="2019-11" db="EMBL/GenBank/DDBJ databases">
        <title>Terrilactibacillus tamarindus sp. nov. BCM23-1 isolated from bark of Tamarindus indica.</title>
        <authorList>
            <person name="Kingkaew E."/>
            <person name="Tanasupawat S."/>
        </authorList>
    </citation>
    <scope>NUCLEOTIDE SEQUENCE [LARGE SCALE GENOMIC DNA]</scope>
    <source>
        <strain evidence="2 3">BCM23-1</strain>
    </source>
</reference>
<feature type="transmembrane region" description="Helical" evidence="1">
    <location>
        <begin position="45"/>
        <end position="66"/>
    </location>
</feature>
<proteinExistence type="predicted"/>
<keyword evidence="1" id="KW-0812">Transmembrane</keyword>
<dbReference type="InterPro" id="IPR021320">
    <property type="entry name" value="DUF2905"/>
</dbReference>
<dbReference type="PANTHER" id="PTHR36443">
    <property type="entry name" value="BSR5223 PROTEIN"/>
    <property type="match status" value="1"/>
</dbReference>
<feature type="transmembrane region" description="Helical" evidence="1">
    <location>
        <begin position="7"/>
        <end position="25"/>
    </location>
</feature>
<keyword evidence="1" id="KW-0472">Membrane</keyword>
<gene>
    <name evidence="2" type="ORF">GMB86_10470</name>
</gene>
<comment type="caution">
    <text evidence="2">The sequence shown here is derived from an EMBL/GenBank/DDBJ whole genome shotgun (WGS) entry which is preliminary data.</text>
</comment>
<evidence type="ECO:0000313" key="3">
    <source>
        <dbReference type="Proteomes" id="UP000440978"/>
    </source>
</evidence>
<accession>A0A6N8CRX4</accession>
<dbReference type="Proteomes" id="UP000440978">
    <property type="component" value="Unassembled WGS sequence"/>
</dbReference>